<evidence type="ECO:0000256" key="1">
    <source>
        <dbReference type="ARBA" id="ARBA00023157"/>
    </source>
</evidence>
<dbReference type="SMART" id="SM00032">
    <property type="entry name" value="CCP"/>
    <property type="match status" value="2"/>
</dbReference>
<protein>
    <submittedName>
        <fullName evidence="4">Sr-CIII</fullName>
    </submittedName>
</protein>
<dbReference type="PROSITE" id="PS50060">
    <property type="entry name" value="MAM_2"/>
    <property type="match status" value="1"/>
</dbReference>
<dbReference type="PANTHER" id="PTHR23282">
    <property type="entry name" value="APICAL ENDOSOMAL GLYCOPROTEIN PRECURSOR"/>
    <property type="match status" value="1"/>
</dbReference>
<dbReference type="EMBL" id="CM002910">
    <property type="protein sequence ID" value="KMY88016.1"/>
    <property type="molecule type" value="Genomic_DNA"/>
</dbReference>
<keyword evidence="1" id="KW-1015">Disulfide bond</keyword>
<dbReference type="InterPro" id="IPR051560">
    <property type="entry name" value="MAM_domain-containing"/>
</dbReference>
<reference evidence="4" key="1">
    <citation type="journal article" date="2013" name="Genome Res.">
        <title>A second-generation assembly of the Drosophila simulans genome provides new insights into patterns of lineage-specific divergence.</title>
        <authorList>
            <person name="Hu T.T."/>
            <person name="Eisen M.B."/>
            <person name="Thornton K.R."/>
            <person name="Andolfatto P."/>
        </authorList>
    </citation>
    <scope>NUCLEOTIDE SEQUENCE [LARGE SCALE GENOMIC DNA]</scope>
    <source>
        <strain evidence="4">W501</strain>
    </source>
</reference>
<accession>A0A0J9QVH8</accession>
<keyword evidence="2" id="KW-0732">Signal</keyword>
<evidence type="ECO:0000313" key="4">
    <source>
        <dbReference type="EMBL" id="KMY88016.1"/>
    </source>
</evidence>
<dbReference type="AlphaFoldDB" id="A0A0J9QVH8"/>
<organism evidence="4">
    <name type="scientific">Drosophila simulans</name>
    <name type="common">Fruit fly</name>
    <dbReference type="NCBI Taxonomy" id="7240"/>
    <lineage>
        <taxon>Eukaryota</taxon>
        <taxon>Metazoa</taxon>
        <taxon>Ecdysozoa</taxon>
        <taxon>Arthropoda</taxon>
        <taxon>Hexapoda</taxon>
        <taxon>Insecta</taxon>
        <taxon>Pterygota</taxon>
        <taxon>Neoptera</taxon>
        <taxon>Endopterygota</taxon>
        <taxon>Diptera</taxon>
        <taxon>Brachycera</taxon>
        <taxon>Muscomorpha</taxon>
        <taxon>Ephydroidea</taxon>
        <taxon>Drosophilidae</taxon>
        <taxon>Drosophila</taxon>
        <taxon>Sophophora</taxon>
    </lineage>
</organism>
<dbReference type="InterPro" id="IPR035976">
    <property type="entry name" value="Sushi/SCR/CCP_sf"/>
</dbReference>
<proteinExistence type="predicted"/>
<dbReference type="OrthoDB" id="6107927at2759"/>
<dbReference type="Gene3D" id="2.10.70.10">
    <property type="entry name" value="Complement Module, domain 1"/>
    <property type="match status" value="1"/>
</dbReference>
<dbReference type="Gene3D" id="2.60.120.200">
    <property type="match status" value="1"/>
</dbReference>
<feature type="chain" id="PRO_5005320840" evidence="2">
    <location>
        <begin position="27"/>
        <end position="320"/>
    </location>
</feature>
<dbReference type="Pfam" id="PF00629">
    <property type="entry name" value="MAM"/>
    <property type="match status" value="1"/>
</dbReference>
<dbReference type="SMART" id="SM00137">
    <property type="entry name" value="MAM"/>
    <property type="match status" value="1"/>
</dbReference>
<dbReference type="SUPFAM" id="SSF49899">
    <property type="entry name" value="Concanavalin A-like lectins/glucanases"/>
    <property type="match status" value="1"/>
</dbReference>
<reference evidence="4" key="2">
    <citation type="submission" date="2014-06" db="EMBL/GenBank/DDBJ databases">
        <authorList>
            <person name="Hu T."/>
            <person name="Eisen M.B."/>
            <person name="Thornton K.R."/>
            <person name="Andolfatto P."/>
        </authorList>
    </citation>
    <scope>NUCLEOTIDE SEQUENCE</scope>
    <source>
        <strain evidence="4">W501</strain>
    </source>
</reference>
<dbReference type="InterPro" id="IPR000436">
    <property type="entry name" value="Sushi_SCR_CCP_dom"/>
</dbReference>
<evidence type="ECO:0000259" key="3">
    <source>
        <dbReference type="PROSITE" id="PS50060"/>
    </source>
</evidence>
<feature type="signal peptide" evidence="2">
    <location>
        <begin position="1"/>
        <end position="26"/>
    </location>
</feature>
<dbReference type="InterPro" id="IPR000998">
    <property type="entry name" value="MAM_dom"/>
</dbReference>
<name>A0A0J9QVH8_DROSI</name>
<gene>
    <name evidence="4" type="primary">Dsim\Sr-CIII</name>
    <name evidence="4" type="ORF">Dsimw501_GD23269</name>
</gene>
<dbReference type="Proteomes" id="UP000035880">
    <property type="component" value="Chromosome 2L"/>
</dbReference>
<dbReference type="InterPro" id="IPR013320">
    <property type="entry name" value="ConA-like_dom_sf"/>
</dbReference>
<sequence length="320" mass="36061">MALVSVGVLWALIIFMIYIVIQPIASCEPDILLPNGQVTESSSWFLGDNIKFECNRGFSLQGKSWHLGNGNMKKRYCAKAGCNDIEKRANGTIFTATDGLKAEIECDKEFVLSGNSVTYCNGTKWIMKLGTCQLANSAGDHSCDFEREDMCGWRASKAIPQPWKRISAAADFRKEKCLQQDHTFQSDVEGHFIRLQSQVHASRTYHFISPIYPRNLTVGHSLWFQFQLFMFGTEVRNLTISVKPSSMAVEDMWNSFRNICTKLIVSGDQGPNWKSQSIAIDEMKSDFQVVFTVVDPSSLHGDIGIDDVKFIKSETNEPHF</sequence>
<reference evidence="4" key="3">
    <citation type="submission" date="2015-04" db="EMBL/GenBank/DDBJ databases">
        <authorList>
            <consortium name="FlyBase"/>
        </authorList>
    </citation>
    <scope>NUCLEOTIDE SEQUENCE</scope>
    <source>
        <strain evidence="4">W501</strain>
    </source>
</reference>
<dbReference type="KEGG" id="dsi:Dsimw501_GD23269"/>
<dbReference type="GO" id="GO:0016020">
    <property type="term" value="C:membrane"/>
    <property type="evidence" value="ECO:0007669"/>
    <property type="project" value="InterPro"/>
</dbReference>
<dbReference type="PANTHER" id="PTHR23282:SF146">
    <property type="entry name" value="RT07201P-RELATED"/>
    <property type="match status" value="1"/>
</dbReference>
<dbReference type="CDD" id="cd06263">
    <property type="entry name" value="MAM"/>
    <property type="match status" value="1"/>
</dbReference>
<dbReference type="CDD" id="cd00033">
    <property type="entry name" value="CCP"/>
    <property type="match status" value="1"/>
</dbReference>
<feature type="domain" description="MAM" evidence="3">
    <location>
        <begin position="141"/>
        <end position="317"/>
    </location>
</feature>
<evidence type="ECO:0000256" key="2">
    <source>
        <dbReference type="SAM" id="SignalP"/>
    </source>
</evidence>
<dbReference type="SUPFAM" id="SSF57535">
    <property type="entry name" value="Complement control module/SCR domain"/>
    <property type="match status" value="2"/>
</dbReference>